<keyword evidence="2" id="KW-0472">Membrane</keyword>
<comment type="caution">
    <text evidence="3">The sequence shown here is derived from an EMBL/GenBank/DDBJ whole genome shotgun (WGS) entry which is preliminary data.</text>
</comment>
<proteinExistence type="predicted"/>
<feature type="transmembrane region" description="Helical" evidence="2">
    <location>
        <begin position="72"/>
        <end position="98"/>
    </location>
</feature>
<dbReference type="EMBL" id="JACIJR010000007">
    <property type="protein sequence ID" value="MBB5730408.1"/>
    <property type="molecule type" value="Genomic_DNA"/>
</dbReference>
<keyword evidence="4" id="KW-1185">Reference proteome</keyword>
<dbReference type="Gene3D" id="1.25.40.20">
    <property type="entry name" value="Ankyrin repeat-containing domain"/>
    <property type="match status" value="1"/>
</dbReference>
<keyword evidence="1" id="KW-0040">ANK repeat</keyword>
<dbReference type="InterPro" id="IPR036770">
    <property type="entry name" value="Ankyrin_rpt-contain_sf"/>
</dbReference>
<dbReference type="InterPro" id="IPR002110">
    <property type="entry name" value="Ankyrin_rpt"/>
</dbReference>
<dbReference type="OrthoDB" id="671583at2"/>
<dbReference type="RefSeq" id="WP_157177066.1">
    <property type="nucleotide sequence ID" value="NZ_BMJP01000005.1"/>
</dbReference>
<keyword evidence="2" id="KW-1133">Transmembrane helix</keyword>
<dbReference type="SUPFAM" id="SSF48403">
    <property type="entry name" value="Ankyrin repeat"/>
    <property type="match status" value="1"/>
</dbReference>
<evidence type="ECO:0008006" key="5">
    <source>
        <dbReference type="Google" id="ProtNLM"/>
    </source>
</evidence>
<gene>
    <name evidence="3" type="ORF">FHS99_002911</name>
</gene>
<evidence type="ECO:0000313" key="4">
    <source>
        <dbReference type="Proteomes" id="UP000546701"/>
    </source>
</evidence>
<protein>
    <recommendedName>
        <fullName evidence="5">Ankyrin repeat domain-containing protein</fullName>
    </recommendedName>
</protein>
<feature type="repeat" description="ANK" evidence="1">
    <location>
        <begin position="149"/>
        <end position="181"/>
    </location>
</feature>
<evidence type="ECO:0000256" key="2">
    <source>
        <dbReference type="SAM" id="Phobius"/>
    </source>
</evidence>
<feature type="transmembrane region" description="Helical" evidence="2">
    <location>
        <begin position="37"/>
        <end position="60"/>
    </location>
</feature>
<dbReference type="Proteomes" id="UP000546701">
    <property type="component" value="Unassembled WGS sequence"/>
</dbReference>
<name>A0A7W9BUK8_9SPHN</name>
<organism evidence="3 4">
    <name type="scientific">Sphingomonas prati</name>
    <dbReference type="NCBI Taxonomy" id="1843237"/>
    <lineage>
        <taxon>Bacteria</taxon>
        <taxon>Pseudomonadati</taxon>
        <taxon>Pseudomonadota</taxon>
        <taxon>Alphaproteobacteria</taxon>
        <taxon>Sphingomonadales</taxon>
        <taxon>Sphingomonadaceae</taxon>
        <taxon>Sphingomonas</taxon>
    </lineage>
</organism>
<reference evidence="3 4" key="1">
    <citation type="submission" date="2020-08" db="EMBL/GenBank/DDBJ databases">
        <title>Genomic Encyclopedia of Type Strains, Phase IV (KMG-IV): sequencing the most valuable type-strain genomes for metagenomic binning, comparative biology and taxonomic classification.</title>
        <authorList>
            <person name="Goeker M."/>
        </authorList>
    </citation>
    <scope>NUCLEOTIDE SEQUENCE [LARGE SCALE GENOMIC DNA]</scope>
    <source>
        <strain evidence="3 4">DSM 103336</strain>
    </source>
</reference>
<evidence type="ECO:0000256" key="1">
    <source>
        <dbReference type="PROSITE-ProRule" id="PRU00023"/>
    </source>
</evidence>
<accession>A0A7W9BUK8</accession>
<dbReference type="PROSITE" id="PS50088">
    <property type="entry name" value="ANK_REPEAT"/>
    <property type="match status" value="1"/>
</dbReference>
<evidence type="ECO:0000313" key="3">
    <source>
        <dbReference type="EMBL" id="MBB5730408.1"/>
    </source>
</evidence>
<sequence>MKTFARAAAFWSLWVVCVLMILPTLLSVPGEATPAQLNLYVAVLFSVICYPVVLPVLTLIERFAVRRGAQAALVAVRVALWGSFLGVLTVLAMLGMAFHAHDVEQARPVVIRNDGVASALSGAVMRRDTTALDRLIAGGAGVDHLIQPYNQTPAMLAANHGYWSVTLFLLERGASPDRPDDLDNSIRSLADSRLPTPRSGADVVALARVRARLRVAGPPGKGATPPPAR</sequence>
<keyword evidence="2" id="KW-0812">Transmembrane</keyword>
<dbReference type="AlphaFoldDB" id="A0A7W9BUK8"/>